<gene>
    <name evidence="2" type="ORF">AVEN_170283_1</name>
</gene>
<protein>
    <recommendedName>
        <fullName evidence="4">Transmembrane protein</fullName>
    </recommendedName>
</protein>
<proteinExistence type="predicted"/>
<comment type="caution">
    <text evidence="2">The sequence shown here is derived from an EMBL/GenBank/DDBJ whole genome shotgun (WGS) entry which is preliminary data.</text>
</comment>
<keyword evidence="1" id="KW-0472">Membrane</keyword>
<dbReference type="Proteomes" id="UP000499080">
    <property type="component" value="Unassembled WGS sequence"/>
</dbReference>
<evidence type="ECO:0000313" key="2">
    <source>
        <dbReference type="EMBL" id="GBO06629.1"/>
    </source>
</evidence>
<evidence type="ECO:0008006" key="4">
    <source>
        <dbReference type="Google" id="ProtNLM"/>
    </source>
</evidence>
<sequence>MTRAIDSAPMTTTHVVFLSLMFSSPLRIIFLPLSFFPGCRRCHLLSGNKRKKNDKNSGAIVNDESTIVDNEADGATILRRKLVGWKMWGGVPSPPPLLFALLFMRVMCCFAHGAVKYENFSA</sequence>
<name>A0A4Y2U0W8_ARAVE</name>
<reference evidence="2 3" key="1">
    <citation type="journal article" date="2019" name="Sci. Rep.">
        <title>Orb-weaving spider Araneus ventricosus genome elucidates the spidroin gene catalogue.</title>
        <authorList>
            <person name="Kono N."/>
            <person name="Nakamura H."/>
            <person name="Ohtoshi R."/>
            <person name="Moran D.A.P."/>
            <person name="Shinohara A."/>
            <person name="Yoshida Y."/>
            <person name="Fujiwara M."/>
            <person name="Mori M."/>
            <person name="Tomita M."/>
            <person name="Arakawa K."/>
        </authorList>
    </citation>
    <scope>NUCLEOTIDE SEQUENCE [LARGE SCALE GENOMIC DNA]</scope>
</reference>
<dbReference type="AlphaFoldDB" id="A0A4Y2U0W8"/>
<keyword evidence="1" id="KW-0812">Transmembrane</keyword>
<keyword evidence="1" id="KW-1133">Transmembrane helix</keyword>
<evidence type="ECO:0000313" key="3">
    <source>
        <dbReference type="Proteomes" id="UP000499080"/>
    </source>
</evidence>
<feature type="transmembrane region" description="Helical" evidence="1">
    <location>
        <begin position="15"/>
        <end position="36"/>
    </location>
</feature>
<evidence type="ECO:0000256" key="1">
    <source>
        <dbReference type="SAM" id="Phobius"/>
    </source>
</evidence>
<keyword evidence="3" id="KW-1185">Reference proteome</keyword>
<organism evidence="2 3">
    <name type="scientific">Araneus ventricosus</name>
    <name type="common">Orbweaver spider</name>
    <name type="synonym">Epeira ventricosa</name>
    <dbReference type="NCBI Taxonomy" id="182803"/>
    <lineage>
        <taxon>Eukaryota</taxon>
        <taxon>Metazoa</taxon>
        <taxon>Ecdysozoa</taxon>
        <taxon>Arthropoda</taxon>
        <taxon>Chelicerata</taxon>
        <taxon>Arachnida</taxon>
        <taxon>Araneae</taxon>
        <taxon>Araneomorphae</taxon>
        <taxon>Entelegynae</taxon>
        <taxon>Araneoidea</taxon>
        <taxon>Araneidae</taxon>
        <taxon>Araneus</taxon>
    </lineage>
</organism>
<dbReference type="EMBL" id="BGPR01032914">
    <property type="protein sequence ID" value="GBO06629.1"/>
    <property type="molecule type" value="Genomic_DNA"/>
</dbReference>
<accession>A0A4Y2U0W8</accession>